<feature type="binding site" evidence="3">
    <location>
        <begin position="50"/>
        <end position="58"/>
    </location>
    <ligand>
        <name>ATP</name>
        <dbReference type="ChEBI" id="CHEBI:30616"/>
    </ligand>
</feature>
<dbReference type="PANTHER" id="PTHR10513:SF24">
    <property type="entry name" value="THYMIDINE KINASE 2, MITOCHONDRIAL"/>
    <property type="match status" value="1"/>
</dbReference>
<dbReference type="KEGG" id="cvn:111106974"/>
<evidence type="ECO:0000259" key="4">
    <source>
        <dbReference type="Pfam" id="PF01712"/>
    </source>
</evidence>
<dbReference type="GO" id="GO:0005739">
    <property type="term" value="C:mitochondrion"/>
    <property type="evidence" value="ECO:0007669"/>
    <property type="project" value="TreeGrafter"/>
</dbReference>
<dbReference type="Pfam" id="PF01712">
    <property type="entry name" value="dNK"/>
    <property type="match status" value="1"/>
</dbReference>
<feature type="binding site" evidence="3">
    <location>
        <begin position="185"/>
        <end position="189"/>
    </location>
    <ligand>
        <name>ATP</name>
        <dbReference type="ChEBI" id="CHEBI:30616"/>
    </ligand>
</feature>
<dbReference type="GO" id="GO:0019136">
    <property type="term" value="F:deoxynucleoside kinase activity"/>
    <property type="evidence" value="ECO:0007669"/>
    <property type="project" value="InterPro"/>
</dbReference>
<dbReference type="CDD" id="cd01673">
    <property type="entry name" value="dNK"/>
    <property type="match status" value="1"/>
</dbReference>
<dbReference type="InterPro" id="IPR002624">
    <property type="entry name" value="DCK/DGK"/>
</dbReference>
<proteinExistence type="inferred from homology"/>
<dbReference type="InterPro" id="IPR050566">
    <property type="entry name" value="Deoxyribonucleoside_kinase"/>
</dbReference>
<comment type="similarity">
    <text evidence="1">Belongs to the DCK/DGK family.</text>
</comment>
<protein>
    <submittedName>
        <fullName evidence="6">Thymidine kinase 2, mitochondrial-like isoform X1</fullName>
    </submittedName>
</protein>
<feature type="domain" description="Deoxynucleoside kinase" evidence="4">
    <location>
        <begin position="46"/>
        <end position="237"/>
    </location>
</feature>
<dbReference type="PIRSF" id="PIRSF000705">
    <property type="entry name" value="DNK"/>
    <property type="match status" value="1"/>
</dbReference>
<accession>A0A8B8B2E2</accession>
<dbReference type="Proteomes" id="UP000694844">
    <property type="component" value="Chromosome 8"/>
</dbReference>
<sequence length="253" mass="30259">MACSLRLNTFNRFYKRLQMLHQRHMHVTTQASVGVETGKRRESLTVCVEGNIASGKTTFIEHFKNNENIEAIEEPVERWRDLHGYNIMDKFYDDPSRWSMTFENYVQLTWLETHQKKTIKPIKLMERSIYSASYCFVENLFQSGVLHDLDYRILKDWFTWIIKNIDCHVDLIVYLQTKPNTVYQRIKERNWSEEQNIPLNYVEKLHEKHEEWLIGKSKFSLPAKVLVIPADNSLEEMLKTYNEKKKEIFFGVI</sequence>
<gene>
    <name evidence="6" type="primary">LOC111106974</name>
</gene>
<evidence type="ECO:0000256" key="1">
    <source>
        <dbReference type="ARBA" id="ARBA00007420"/>
    </source>
</evidence>
<evidence type="ECO:0000313" key="5">
    <source>
        <dbReference type="Proteomes" id="UP000694844"/>
    </source>
</evidence>
<dbReference type="Gene3D" id="3.40.50.300">
    <property type="entry name" value="P-loop containing nucleotide triphosphate hydrolases"/>
    <property type="match status" value="1"/>
</dbReference>
<dbReference type="FunFam" id="3.40.50.300:FF:001571">
    <property type="entry name" value="Deoxynucleoside kinase"/>
    <property type="match status" value="1"/>
</dbReference>
<name>A0A8B8B2E2_CRAVI</name>
<dbReference type="RefSeq" id="XP_022297582.1">
    <property type="nucleotide sequence ID" value="XM_022441874.1"/>
</dbReference>
<evidence type="ECO:0000256" key="2">
    <source>
        <dbReference type="PIRSR" id="PIRSR000705-1"/>
    </source>
</evidence>
<feature type="active site" description="Proton acceptor" evidence="2">
    <location>
        <position position="126"/>
    </location>
</feature>
<keyword evidence="3" id="KW-0067">ATP-binding</keyword>
<keyword evidence="3" id="KW-0547">Nucleotide-binding</keyword>
<dbReference type="GeneID" id="111106974"/>
<dbReference type="InterPro" id="IPR031314">
    <property type="entry name" value="DNK_dom"/>
</dbReference>
<evidence type="ECO:0000313" key="6">
    <source>
        <dbReference type="RefSeq" id="XP_022297582.1"/>
    </source>
</evidence>
<keyword evidence="5" id="KW-1185">Reference proteome</keyword>
<dbReference type="InterPro" id="IPR027417">
    <property type="entry name" value="P-loop_NTPase"/>
</dbReference>
<organism evidence="5 6">
    <name type="scientific">Crassostrea virginica</name>
    <name type="common">Eastern oyster</name>
    <dbReference type="NCBI Taxonomy" id="6565"/>
    <lineage>
        <taxon>Eukaryota</taxon>
        <taxon>Metazoa</taxon>
        <taxon>Spiralia</taxon>
        <taxon>Lophotrochozoa</taxon>
        <taxon>Mollusca</taxon>
        <taxon>Bivalvia</taxon>
        <taxon>Autobranchia</taxon>
        <taxon>Pteriomorphia</taxon>
        <taxon>Ostreida</taxon>
        <taxon>Ostreoidea</taxon>
        <taxon>Ostreidae</taxon>
        <taxon>Crassostrea</taxon>
    </lineage>
</organism>
<dbReference type="PANTHER" id="PTHR10513">
    <property type="entry name" value="DEOXYNUCLEOSIDE KINASE"/>
    <property type="match status" value="1"/>
</dbReference>
<reference evidence="6" key="1">
    <citation type="submission" date="2025-08" db="UniProtKB">
        <authorList>
            <consortium name="RefSeq"/>
        </authorList>
    </citation>
    <scope>IDENTIFICATION</scope>
    <source>
        <tissue evidence="6">Whole sample</tissue>
    </source>
</reference>
<dbReference type="OrthoDB" id="567086at2759"/>
<dbReference type="SUPFAM" id="SSF52540">
    <property type="entry name" value="P-loop containing nucleoside triphosphate hydrolases"/>
    <property type="match status" value="1"/>
</dbReference>
<dbReference type="AlphaFoldDB" id="A0A8B8B2E2"/>
<dbReference type="GO" id="GO:0005524">
    <property type="term" value="F:ATP binding"/>
    <property type="evidence" value="ECO:0007669"/>
    <property type="project" value="UniProtKB-KW"/>
</dbReference>
<evidence type="ECO:0000256" key="3">
    <source>
        <dbReference type="PIRSR" id="PIRSR000705-3"/>
    </source>
</evidence>